<dbReference type="SUPFAM" id="SSF52402">
    <property type="entry name" value="Adenine nucleotide alpha hydrolases-like"/>
    <property type="match status" value="2"/>
</dbReference>
<dbReference type="CDD" id="cd00293">
    <property type="entry name" value="USP-like"/>
    <property type="match status" value="1"/>
</dbReference>
<dbReference type="Gene3D" id="3.40.50.12370">
    <property type="match status" value="1"/>
</dbReference>
<dbReference type="EMBL" id="SNYI01000002">
    <property type="protein sequence ID" value="TDQ30890.1"/>
    <property type="molecule type" value="Genomic_DNA"/>
</dbReference>
<proteinExistence type="inferred from homology"/>
<dbReference type="AlphaFoldDB" id="A0A4R6TQW7"/>
<evidence type="ECO:0000313" key="3">
    <source>
        <dbReference type="EMBL" id="TDQ30890.1"/>
    </source>
</evidence>
<sequence length="279" mass="31866">MTRILIPTDFSNNAWNAILYGLELLKGQECVIYLSHVQVRPVFTAAESTVTSNSLELRDQILRDRKRNLEDLVLRIRDKGLEGKHTFATLASSDFFVDSIKSQVEDYKIDLIIMGTRGASGLKKITLGSNTGNVITKVKCPVLVVPEDAVYEKLNEIVFPTDYQINYDLGVLEVMVGLIRKYQANLRILHIATRSRELTAEQEKNKDLLHEYLNGAPHSFHTLRGTSIETSLQCFIESRDIQMVVMVAKNLNFLQRILFRPIVEKFSYHTEIPFLVLHE</sequence>
<feature type="domain" description="UspA" evidence="2">
    <location>
        <begin position="2"/>
        <end position="146"/>
    </location>
</feature>
<comment type="similarity">
    <text evidence="1">Belongs to the universal stress protein A family.</text>
</comment>
<organism evidence="3 4">
    <name type="scientific">Zeaxanthinibacter enoshimensis</name>
    <dbReference type="NCBI Taxonomy" id="392009"/>
    <lineage>
        <taxon>Bacteria</taxon>
        <taxon>Pseudomonadati</taxon>
        <taxon>Bacteroidota</taxon>
        <taxon>Flavobacteriia</taxon>
        <taxon>Flavobacteriales</taxon>
        <taxon>Flavobacteriaceae</taxon>
        <taxon>Zeaxanthinibacter</taxon>
    </lineage>
</organism>
<evidence type="ECO:0000256" key="1">
    <source>
        <dbReference type="ARBA" id="ARBA00008791"/>
    </source>
</evidence>
<comment type="caution">
    <text evidence="3">The sequence shown here is derived from an EMBL/GenBank/DDBJ whole genome shotgun (WGS) entry which is preliminary data.</text>
</comment>
<dbReference type="PANTHER" id="PTHR46268">
    <property type="entry name" value="STRESS RESPONSE PROTEIN NHAX"/>
    <property type="match status" value="1"/>
</dbReference>
<dbReference type="InterPro" id="IPR006016">
    <property type="entry name" value="UspA"/>
</dbReference>
<dbReference type="Pfam" id="PF00582">
    <property type="entry name" value="Usp"/>
    <property type="match status" value="1"/>
</dbReference>
<protein>
    <submittedName>
        <fullName evidence="3">Nucleotide-binding universal stress UspA family protein</fullName>
    </submittedName>
</protein>
<dbReference type="PANTHER" id="PTHR46268:SF6">
    <property type="entry name" value="UNIVERSAL STRESS PROTEIN UP12"/>
    <property type="match status" value="1"/>
</dbReference>
<dbReference type="Proteomes" id="UP000295468">
    <property type="component" value="Unassembled WGS sequence"/>
</dbReference>
<gene>
    <name evidence="3" type="ORF">CLV82_1587</name>
</gene>
<accession>A0A4R6TQW7</accession>
<reference evidence="3 4" key="1">
    <citation type="submission" date="2019-03" db="EMBL/GenBank/DDBJ databases">
        <title>Genomic Encyclopedia of Archaeal and Bacterial Type Strains, Phase II (KMG-II): from individual species to whole genera.</title>
        <authorList>
            <person name="Goeker M."/>
        </authorList>
    </citation>
    <scope>NUCLEOTIDE SEQUENCE [LARGE SCALE GENOMIC DNA]</scope>
    <source>
        <strain evidence="3 4">DSM 18435</strain>
    </source>
</reference>
<evidence type="ECO:0000259" key="2">
    <source>
        <dbReference type="Pfam" id="PF00582"/>
    </source>
</evidence>
<dbReference type="PRINTS" id="PR01438">
    <property type="entry name" value="UNVRSLSTRESS"/>
</dbReference>
<dbReference type="InterPro" id="IPR006015">
    <property type="entry name" value="Universal_stress_UspA"/>
</dbReference>
<name>A0A4R6TQW7_9FLAO</name>
<dbReference type="OrthoDB" id="9788959at2"/>
<dbReference type="RefSeq" id="WP_133643762.1">
    <property type="nucleotide sequence ID" value="NZ_SNYI01000002.1"/>
</dbReference>
<evidence type="ECO:0000313" key="4">
    <source>
        <dbReference type="Proteomes" id="UP000295468"/>
    </source>
</evidence>
<keyword evidence="4" id="KW-1185">Reference proteome</keyword>